<dbReference type="Pfam" id="PF12796">
    <property type="entry name" value="Ank_2"/>
    <property type="match status" value="1"/>
</dbReference>
<reference evidence="5 6" key="1">
    <citation type="submission" date="2014-03" db="EMBL/GenBank/DDBJ databases">
        <title>The genome of Kluyveromyces dobzhanskii.</title>
        <authorList>
            <person name="Nystedt B."/>
            <person name="Astrom S."/>
        </authorList>
    </citation>
    <scope>NUCLEOTIDE SEQUENCE [LARGE SCALE GENOMIC DNA]</scope>
    <source>
        <strain evidence="5 6">CBS 2104</strain>
    </source>
</reference>
<name>A0A0A8L474_9SACH</name>
<evidence type="ECO:0000256" key="1">
    <source>
        <dbReference type="ARBA" id="ARBA00022737"/>
    </source>
</evidence>
<accession>A0A0A8L474</accession>
<organism evidence="5 6">
    <name type="scientific">Kluyveromyces dobzhanskii CBS 2104</name>
    <dbReference type="NCBI Taxonomy" id="1427455"/>
    <lineage>
        <taxon>Eukaryota</taxon>
        <taxon>Fungi</taxon>
        <taxon>Dikarya</taxon>
        <taxon>Ascomycota</taxon>
        <taxon>Saccharomycotina</taxon>
        <taxon>Saccharomycetes</taxon>
        <taxon>Saccharomycetales</taxon>
        <taxon>Saccharomycetaceae</taxon>
        <taxon>Kluyveromyces</taxon>
    </lineage>
</organism>
<dbReference type="EMBL" id="CCBQ010000027">
    <property type="protein sequence ID" value="CDO93672.1"/>
    <property type="molecule type" value="Genomic_DNA"/>
</dbReference>
<dbReference type="PROSITE" id="PS50297">
    <property type="entry name" value="ANK_REP_REGION"/>
    <property type="match status" value="2"/>
</dbReference>
<feature type="repeat" description="ANK" evidence="3">
    <location>
        <begin position="88"/>
        <end position="108"/>
    </location>
</feature>
<feature type="region of interest" description="Disordered" evidence="4">
    <location>
        <begin position="151"/>
        <end position="206"/>
    </location>
</feature>
<proteinExistence type="predicted"/>
<evidence type="ECO:0000256" key="2">
    <source>
        <dbReference type="ARBA" id="ARBA00023043"/>
    </source>
</evidence>
<dbReference type="OrthoDB" id="10057496at2759"/>
<comment type="caution">
    <text evidence="5">The sequence shown here is derived from an EMBL/GenBank/DDBJ whole genome shotgun (WGS) entry which is preliminary data.</text>
</comment>
<dbReference type="SUPFAM" id="SSF48403">
    <property type="entry name" value="Ankyrin repeat"/>
    <property type="match status" value="1"/>
</dbReference>
<keyword evidence="1" id="KW-0677">Repeat</keyword>
<feature type="compositionally biased region" description="Polar residues" evidence="4">
    <location>
        <begin position="159"/>
        <end position="176"/>
    </location>
</feature>
<sequence length="206" mass="23139">MSIHTGPLDQEDQDAIILDARAGDLESLKDIFTTLIDPSTLVECTDELSKSSALHMAAANGHTEVVKYLLSIYPKDKVNEWVNKQNETGNTALHWASLNGKLDVVQYLCEEFDADPFIRNNFDHDAIYEAENNGQEEIETYFLKKFDVEPESLDKESENSSGSNAKQETQPASIDNVQIKEGTEIEQVTKEATDALREETEKLQIE</sequence>
<feature type="repeat" description="ANK" evidence="3">
    <location>
        <begin position="49"/>
        <end position="71"/>
    </location>
</feature>
<dbReference type="InterPro" id="IPR036770">
    <property type="entry name" value="Ankyrin_rpt-contain_sf"/>
</dbReference>
<dbReference type="PROSITE" id="PS50088">
    <property type="entry name" value="ANK_REPEAT"/>
    <property type="match status" value="2"/>
</dbReference>
<dbReference type="SMART" id="SM00248">
    <property type="entry name" value="ANK"/>
    <property type="match status" value="2"/>
</dbReference>
<evidence type="ECO:0000313" key="5">
    <source>
        <dbReference type="EMBL" id="CDO93672.1"/>
    </source>
</evidence>
<dbReference type="PANTHER" id="PTHR24188:SF29">
    <property type="entry name" value="GH09064P"/>
    <property type="match status" value="1"/>
</dbReference>
<evidence type="ECO:0000313" key="6">
    <source>
        <dbReference type="Proteomes" id="UP000031516"/>
    </source>
</evidence>
<protein>
    <submittedName>
        <fullName evidence="5">WGS project CCBQ000000000 data, contig 00102</fullName>
    </submittedName>
</protein>
<feature type="compositionally biased region" description="Basic and acidic residues" evidence="4">
    <location>
        <begin position="181"/>
        <end position="206"/>
    </location>
</feature>
<dbReference type="Proteomes" id="UP000031516">
    <property type="component" value="Unassembled WGS sequence"/>
</dbReference>
<gene>
    <name evidence="5" type="ORF">KLDO_g1964</name>
</gene>
<dbReference type="AlphaFoldDB" id="A0A0A8L474"/>
<keyword evidence="6" id="KW-1185">Reference proteome</keyword>
<evidence type="ECO:0000256" key="3">
    <source>
        <dbReference type="PROSITE-ProRule" id="PRU00023"/>
    </source>
</evidence>
<evidence type="ECO:0000256" key="4">
    <source>
        <dbReference type="SAM" id="MobiDB-lite"/>
    </source>
</evidence>
<dbReference type="Gene3D" id="1.25.40.20">
    <property type="entry name" value="Ankyrin repeat-containing domain"/>
    <property type="match status" value="1"/>
</dbReference>
<dbReference type="InterPro" id="IPR002110">
    <property type="entry name" value="Ankyrin_rpt"/>
</dbReference>
<keyword evidence="2 3" id="KW-0040">ANK repeat</keyword>
<dbReference type="PANTHER" id="PTHR24188">
    <property type="entry name" value="ANKYRIN REPEAT PROTEIN"/>
    <property type="match status" value="1"/>
</dbReference>